<dbReference type="PATRIC" id="fig|2746.7.peg.4032"/>
<keyword evidence="2" id="KW-0808">Transferase</keyword>
<dbReference type="OMA" id="LFAPHAD"/>
<sequence>MPVTLQRVDQATWEADAQVRTDLLRIYADAPAERLSQEPETFVRAHLSATAHFFCCAHFNDRLLGAVAVRPDAEAWWLSHLCVRKATRRRGVGTRLLTLTGKAAHHDGHRLRMLSSQLSMADQMLLQRLGYRLTQAGDYFELDLPPKGAGQ</sequence>
<protein>
    <submittedName>
        <fullName evidence="2">Putative acetyltransferase</fullName>
    </submittedName>
</protein>
<reference evidence="2 3" key="1">
    <citation type="submission" date="2016-06" db="EMBL/GenBank/DDBJ databases">
        <title>Genome sequence of halotolerant plant growth promoting strain of Halomonas elongata HEK1 isolated from salterns of Rann of Kutch, Gujarat, India.</title>
        <authorList>
            <person name="Gaba S."/>
            <person name="Singh R.N."/>
            <person name="Abrol S."/>
            <person name="Kaushik R."/>
            <person name="Saxena A.K."/>
        </authorList>
    </citation>
    <scope>NUCLEOTIDE SEQUENCE [LARGE SCALE GENOMIC DNA]</scope>
    <source>
        <strain evidence="2 3">HEK1</strain>
    </source>
</reference>
<dbReference type="CDD" id="cd04301">
    <property type="entry name" value="NAT_SF"/>
    <property type="match status" value="1"/>
</dbReference>
<proteinExistence type="predicted"/>
<dbReference type="EMBL" id="MAJD01000002">
    <property type="protein sequence ID" value="OBX34855.1"/>
    <property type="molecule type" value="Genomic_DNA"/>
</dbReference>
<dbReference type="GO" id="GO:0016747">
    <property type="term" value="F:acyltransferase activity, transferring groups other than amino-acyl groups"/>
    <property type="evidence" value="ECO:0007669"/>
    <property type="project" value="InterPro"/>
</dbReference>
<organism evidence="2 3">
    <name type="scientific">Halomonas elongata</name>
    <dbReference type="NCBI Taxonomy" id="2746"/>
    <lineage>
        <taxon>Bacteria</taxon>
        <taxon>Pseudomonadati</taxon>
        <taxon>Pseudomonadota</taxon>
        <taxon>Gammaproteobacteria</taxon>
        <taxon>Oceanospirillales</taxon>
        <taxon>Halomonadaceae</taxon>
        <taxon>Halomonas</taxon>
    </lineage>
</organism>
<feature type="domain" description="N-acetyltransferase" evidence="1">
    <location>
        <begin position="10"/>
        <end position="147"/>
    </location>
</feature>
<name>A0A1B8NY07_HALEL</name>
<dbReference type="RefSeq" id="WP_013333773.1">
    <property type="nucleotide sequence ID" value="NZ_CP087224.1"/>
</dbReference>
<dbReference type="InterPro" id="IPR016181">
    <property type="entry name" value="Acyl_CoA_acyltransferase"/>
</dbReference>
<dbReference type="AlphaFoldDB" id="A0A1B8NY07"/>
<evidence type="ECO:0000313" key="3">
    <source>
        <dbReference type="Proteomes" id="UP000092504"/>
    </source>
</evidence>
<dbReference type="InterPro" id="IPR040448">
    <property type="entry name" value="PanZ_GNAT"/>
</dbReference>
<dbReference type="SUPFAM" id="SSF55729">
    <property type="entry name" value="Acyl-CoA N-acyltransferases (Nat)"/>
    <property type="match status" value="1"/>
</dbReference>
<dbReference type="Pfam" id="PF12568">
    <property type="entry name" value="PanZ"/>
    <property type="match status" value="1"/>
</dbReference>
<dbReference type="Gene3D" id="3.40.630.30">
    <property type="match status" value="1"/>
</dbReference>
<dbReference type="GeneID" id="91011423"/>
<gene>
    <name evidence="2" type="ORF">A8U91_03915</name>
</gene>
<comment type="caution">
    <text evidence="2">The sequence shown here is derived from an EMBL/GenBank/DDBJ whole genome shotgun (WGS) entry which is preliminary data.</text>
</comment>
<dbReference type="Proteomes" id="UP000092504">
    <property type="component" value="Unassembled WGS sequence"/>
</dbReference>
<accession>A0A1B8NY07</accession>
<dbReference type="PROSITE" id="PS51186">
    <property type="entry name" value="GNAT"/>
    <property type="match status" value="1"/>
</dbReference>
<evidence type="ECO:0000259" key="1">
    <source>
        <dbReference type="PROSITE" id="PS51186"/>
    </source>
</evidence>
<evidence type="ECO:0000313" key="2">
    <source>
        <dbReference type="EMBL" id="OBX34855.1"/>
    </source>
</evidence>
<dbReference type="InterPro" id="IPR000182">
    <property type="entry name" value="GNAT_dom"/>
</dbReference>